<feature type="active site" description="Proton acceptor" evidence="4">
    <location>
        <position position="200"/>
    </location>
</feature>
<evidence type="ECO:0000256" key="1">
    <source>
        <dbReference type="ARBA" id="ARBA00022801"/>
    </source>
</evidence>
<keyword evidence="3 4" id="KW-0443">Lipid metabolism</keyword>
<dbReference type="Proteomes" id="UP000254537">
    <property type="component" value="Chromosome"/>
</dbReference>
<dbReference type="InterPro" id="IPR002641">
    <property type="entry name" value="PNPLA_dom"/>
</dbReference>
<dbReference type="RefSeq" id="WP_115431848.1">
    <property type="nucleotide sequence ID" value="NZ_CP031337.1"/>
</dbReference>
<evidence type="ECO:0000256" key="3">
    <source>
        <dbReference type="ARBA" id="ARBA00023098"/>
    </source>
</evidence>
<keyword evidence="2 4" id="KW-0442">Lipid degradation</keyword>
<dbReference type="GO" id="GO:0016042">
    <property type="term" value="P:lipid catabolic process"/>
    <property type="evidence" value="ECO:0007669"/>
    <property type="project" value="UniProtKB-UniRule"/>
</dbReference>
<dbReference type="GO" id="GO:0016787">
    <property type="term" value="F:hydrolase activity"/>
    <property type="evidence" value="ECO:0007669"/>
    <property type="project" value="UniProtKB-UniRule"/>
</dbReference>
<evidence type="ECO:0000256" key="4">
    <source>
        <dbReference type="PROSITE-ProRule" id="PRU01161"/>
    </source>
</evidence>
<gene>
    <name evidence="6" type="ORF">DWG20_00135</name>
</gene>
<proteinExistence type="predicted"/>
<reference evidence="6 7" key="1">
    <citation type="submission" date="2018-07" db="EMBL/GenBank/DDBJ databases">
        <title>Crenobacter cavernae sp. nov., isolated from a karst cave.</title>
        <authorList>
            <person name="Zhu H."/>
        </authorList>
    </citation>
    <scope>NUCLEOTIDE SEQUENCE [LARGE SCALE GENOMIC DNA]</scope>
    <source>
        <strain evidence="6 7">K1W11S-77</strain>
    </source>
</reference>
<dbReference type="KEGG" id="ccah:DWG20_00135"/>
<dbReference type="PROSITE" id="PS51635">
    <property type="entry name" value="PNPLA"/>
    <property type="match status" value="1"/>
</dbReference>
<dbReference type="SUPFAM" id="SSF52151">
    <property type="entry name" value="FabD/lysophospholipase-like"/>
    <property type="match status" value="1"/>
</dbReference>
<dbReference type="Gene3D" id="3.40.1090.10">
    <property type="entry name" value="Cytosolic phospholipase A2 catalytic domain"/>
    <property type="match status" value="2"/>
</dbReference>
<keyword evidence="1 4" id="KW-0378">Hydrolase</keyword>
<dbReference type="InterPro" id="IPR016035">
    <property type="entry name" value="Acyl_Trfase/lysoPLipase"/>
</dbReference>
<dbReference type="PANTHER" id="PTHR14226:SF78">
    <property type="entry name" value="SLR0060 PROTEIN"/>
    <property type="match status" value="1"/>
</dbReference>
<evidence type="ECO:0000259" key="5">
    <source>
        <dbReference type="PROSITE" id="PS51635"/>
    </source>
</evidence>
<evidence type="ECO:0000313" key="7">
    <source>
        <dbReference type="Proteomes" id="UP000254537"/>
    </source>
</evidence>
<feature type="short sequence motif" description="GXGXXG" evidence="4">
    <location>
        <begin position="18"/>
        <end position="23"/>
    </location>
</feature>
<dbReference type="InterPro" id="IPR050301">
    <property type="entry name" value="NTE"/>
</dbReference>
<dbReference type="PANTHER" id="PTHR14226">
    <property type="entry name" value="NEUROPATHY TARGET ESTERASE/SWISS CHEESE D.MELANOGASTER"/>
    <property type="match status" value="1"/>
</dbReference>
<feature type="domain" description="PNPLA" evidence="5">
    <location>
        <begin position="14"/>
        <end position="213"/>
    </location>
</feature>
<dbReference type="AlphaFoldDB" id="A0A345Y214"/>
<feature type="short sequence motif" description="DGA/G" evidence="4">
    <location>
        <begin position="200"/>
        <end position="202"/>
    </location>
</feature>
<evidence type="ECO:0000256" key="2">
    <source>
        <dbReference type="ARBA" id="ARBA00022963"/>
    </source>
</evidence>
<protein>
    <submittedName>
        <fullName evidence="6">Patatin-like phospholipase family protein</fullName>
    </submittedName>
</protein>
<accession>A0A345Y214</accession>
<evidence type="ECO:0000313" key="6">
    <source>
        <dbReference type="EMBL" id="AXK37966.1"/>
    </source>
</evidence>
<organism evidence="6 7">
    <name type="scientific">Crenobacter cavernae</name>
    <dbReference type="NCBI Taxonomy" id="2290923"/>
    <lineage>
        <taxon>Bacteria</taxon>
        <taxon>Pseudomonadati</taxon>
        <taxon>Pseudomonadota</taxon>
        <taxon>Betaproteobacteria</taxon>
        <taxon>Neisseriales</taxon>
        <taxon>Neisseriaceae</taxon>
        <taxon>Crenobacter</taxon>
    </lineage>
</organism>
<name>A0A345Y214_9NEIS</name>
<feature type="short sequence motif" description="GXSXG" evidence="4">
    <location>
        <begin position="46"/>
        <end position="50"/>
    </location>
</feature>
<dbReference type="Pfam" id="PF01734">
    <property type="entry name" value="Patatin"/>
    <property type="match status" value="1"/>
</dbReference>
<sequence length="343" mass="37829">MKAKPSPAIRRINIALQGGGSHGAFSWGVLDRLLEDGRIEIDGICGTSAGAINATVLAYGLASGGGAGARRALETLWGKISESARLSPLQPSWLDRMMGSGNMDLSPAWLAFDYLTRFFSPYQLNPCNLSPLRDVLVSVVDFEVLQNSRSVKLFLCATNVLSGRIRVFTTSEICVKAVLASACLPFLFQAVEIDNEYYWDGGYMGNPPIYPLIYDTDSSDVLIIRINPIRIPDVPTTARQILDRINTLSFNSSLMREMRAIAFITRLIDEGALDPASYRRVLIHSIDAEAEMTRLGVSSKFNADWGFLREVFALGRERADAWLTVNFDALGRRSSIDIADTFM</sequence>
<dbReference type="OrthoDB" id="9770965at2"/>
<dbReference type="EMBL" id="CP031337">
    <property type="protein sequence ID" value="AXK37966.1"/>
    <property type="molecule type" value="Genomic_DNA"/>
</dbReference>
<feature type="active site" description="Nucleophile" evidence="4">
    <location>
        <position position="48"/>
    </location>
</feature>